<evidence type="ECO:0000313" key="3">
    <source>
        <dbReference type="EMBL" id="MCZ4281422.1"/>
    </source>
</evidence>
<feature type="domain" description="MoaB/Mog" evidence="2">
    <location>
        <begin position="166"/>
        <end position="299"/>
    </location>
</feature>
<dbReference type="InterPro" id="IPR036425">
    <property type="entry name" value="MoaB/Mog-like_dom_sf"/>
</dbReference>
<sequence length="561" mass="60751">MIFAEIETKAAVGTYLSHSIKIAEGRLSKGHKLTETDLHNLVRAGHHKVTTLRLEAGDLHEDIAAAQLARAVSQENITVKEAFTGRCNLYSAVHGLLIAKPDEVNQLNGIDEAITIATLPPFTVVYPGQMVATAKIIPLSAPARSVELAGQAARLSVAPFRKKQIGLILTRLPQSKDSVLEKTRQVVAQRLQSCDNDLQTCLITDHKTDAIASAIQELRNRDHDLILVFGASAITDRRDSLPAGLEKAGGKILHFGMPVDPGNLLLLGEHSGVPVIGLPGCARSPKLNGFDWILQRCLADIKVTANDLTSLGCGGLLSEIVTRPQPRERISQSNNLSDISSLPAYKITALLLAGGQSRRMGKLNKLLQLWQGKPMVQWVVDSLEQSTVDNIIVVTGYDAEKIRAELADDKLDFVHNPDFAEGLSTSLISGLKAVPADSDAVLVCLGDMPLISKDQINQLISVFDPENSAAICIPTFIGKRGNPVLWSRQFIPEMITIKGDNGARHLLGNYASDIREVPMDTDAILSDIDTPEALKNLREKFTEKLTGKIMTKICEDPGDAG</sequence>
<dbReference type="InterPro" id="IPR012184">
    <property type="entry name" value="Bifunc_Mopterin-bd"/>
</dbReference>
<dbReference type="Proteomes" id="UP001069802">
    <property type="component" value="Unassembled WGS sequence"/>
</dbReference>
<proteinExistence type="predicted"/>
<dbReference type="InterPro" id="IPR029044">
    <property type="entry name" value="Nucleotide-diphossugar_trans"/>
</dbReference>
<dbReference type="CDD" id="cd04182">
    <property type="entry name" value="GT_2_like_f"/>
    <property type="match status" value="1"/>
</dbReference>
<protein>
    <submittedName>
        <fullName evidence="3">Molybdopterin-binding/glycosyltransferase family 2 protein</fullName>
    </submittedName>
</protein>
<dbReference type="Gene3D" id="3.40.980.10">
    <property type="entry name" value="MoaB/Mog-like domain"/>
    <property type="match status" value="1"/>
</dbReference>
<evidence type="ECO:0000256" key="1">
    <source>
        <dbReference type="ARBA" id="ARBA00022842"/>
    </source>
</evidence>
<dbReference type="RefSeq" id="WP_269423574.1">
    <property type="nucleotide sequence ID" value="NZ_JAPWGY010000003.1"/>
</dbReference>
<evidence type="ECO:0000313" key="4">
    <source>
        <dbReference type="Proteomes" id="UP001069802"/>
    </source>
</evidence>
<dbReference type="PANTHER" id="PTHR43777:SF1">
    <property type="entry name" value="MOLYBDENUM COFACTOR CYTIDYLYLTRANSFERASE"/>
    <property type="match status" value="1"/>
</dbReference>
<gene>
    <name evidence="3" type="ORF">O4H49_11580</name>
</gene>
<dbReference type="SUPFAM" id="SSF53448">
    <property type="entry name" value="Nucleotide-diphospho-sugar transferases"/>
    <property type="match status" value="1"/>
</dbReference>
<dbReference type="Pfam" id="PF12804">
    <property type="entry name" value="NTP_transf_3"/>
    <property type="match status" value="1"/>
</dbReference>
<name>A0ABT4LJZ1_9PROT</name>
<dbReference type="PANTHER" id="PTHR43777">
    <property type="entry name" value="MOLYBDENUM COFACTOR CYTIDYLYLTRANSFERASE"/>
    <property type="match status" value="1"/>
</dbReference>
<comment type="caution">
    <text evidence="3">The sequence shown here is derived from an EMBL/GenBank/DDBJ whole genome shotgun (WGS) entry which is preliminary data.</text>
</comment>
<keyword evidence="4" id="KW-1185">Reference proteome</keyword>
<organism evidence="3 4">
    <name type="scientific">Kiloniella laminariae</name>
    <dbReference type="NCBI Taxonomy" id="454162"/>
    <lineage>
        <taxon>Bacteria</taxon>
        <taxon>Pseudomonadati</taxon>
        <taxon>Pseudomonadota</taxon>
        <taxon>Alphaproteobacteria</taxon>
        <taxon>Rhodospirillales</taxon>
        <taxon>Kiloniellaceae</taxon>
        <taxon>Kiloniella</taxon>
    </lineage>
</organism>
<reference evidence="3" key="1">
    <citation type="submission" date="2022-12" db="EMBL/GenBank/DDBJ databases">
        <title>Bacterial isolates from different developmental stages of Nematostella vectensis.</title>
        <authorList>
            <person name="Fraune S."/>
        </authorList>
    </citation>
    <scope>NUCLEOTIDE SEQUENCE</scope>
    <source>
        <strain evidence="3">G21630-S1</strain>
    </source>
</reference>
<dbReference type="SUPFAM" id="SSF53218">
    <property type="entry name" value="Molybdenum cofactor biosynthesis proteins"/>
    <property type="match status" value="1"/>
</dbReference>
<dbReference type="EMBL" id="JAPWGY010000003">
    <property type="protein sequence ID" value="MCZ4281422.1"/>
    <property type="molecule type" value="Genomic_DNA"/>
</dbReference>
<keyword evidence="1" id="KW-0460">Magnesium</keyword>
<dbReference type="SMART" id="SM00852">
    <property type="entry name" value="MoCF_biosynth"/>
    <property type="match status" value="1"/>
</dbReference>
<dbReference type="InterPro" id="IPR025877">
    <property type="entry name" value="MobA-like_NTP_Trfase"/>
</dbReference>
<dbReference type="Gene3D" id="3.90.550.10">
    <property type="entry name" value="Spore Coat Polysaccharide Biosynthesis Protein SpsA, Chain A"/>
    <property type="match status" value="1"/>
</dbReference>
<dbReference type="InterPro" id="IPR001453">
    <property type="entry name" value="MoaB/Mog_dom"/>
</dbReference>
<dbReference type="CDD" id="cd03522">
    <property type="entry name" value="MoeA_like"/>
    <property type="match status" value="1"/>
</dbReference>
<accession>A0ABT4LJZ1</accession>
<dbReference type="PIRSF" id="PIRSF036626">
    <property type="entry name" value="MPTBd_MobAlike"/>
    <property type="match status" value="1"/>
</dbReference>
<evidence type="ECO:0000259" key="2">
    <source>
        <dbReference type="SMART" id="SM00852"/>
    </source>
</evidence>